<dbReference type="InterPro" id="IPR010730">
    <property type="entry name" value="HET"/>
</dbReference>
<evidence type="ECO:0000313" key="2">
    <source>
        <dbReference type="EMBL" id="KAK1715448.1"/>
    </source>
</evidence>
<dbReference type="Pfam" id="PF06985">
    <property type="entry name" value="HET"/>
    <property type="match status" value="1"/>
</dbReference>
<keyword evidence="3" id="KW-1185">Reference proteome</keyword>
<dbReference type="Proteomes" id="UP001244207">
    <property type="component" value="Unassembled WGS sequence"/>
</dbReference>
<dbReference type="EMBL" id="JAHMHS010000123">
    <property type="protein sequence ID" value="KAK1715448.1"/>
    <property type="molecule type" value="Genomic_DNA"/>
</dbReference>
<organism evidence="2 3">
    <name type="scientific">Glomerella acutata</name>
    <name type="common">Colletotrichum acutatum</name>
    <dbReference type="NCBI Taxonomy" id="27357"/>
    <lineage>
        <taxon>Eukaryota</taxon>
        <taxon>Fungi</taxon>
        <taxon>Dikarya</taxon>
        <taxon>Ascomycota</taxon>
        <taxon>Pezizomycotina</taxon>
        <taxon>Sordariomycetes</taxon>
        <taxon>Hypocreomycetidae</taxon>
        <taxon>Glomerellales</taxon>
        <taxon>Glomerellaceae</taxon>
        <taxon>Colletotrichum</taxon>
        <taxon>Colletotrichum acutatum species complex</taxon>
    </lineage>
</organism>
<name>A0AAD8XAL6_GLOAC</name>
<proteinExistence type="predicted"/>
<dbReference type="InterPro" id="IPR052895">
    <property type="entry name" value="HetReg/Transcr_Mod"/>
</dbReference>
<comment type="caution">
    <text evidence="2">The sequence shown here is derived from an EMBL/GenBank/DDBJ whole genome shotgun (WGS) entry which is preliminary data.</text>
</comment>
<evidence type="ECO:0000259" key="1">
    <source>
        <dbReference type="Pfam" id="PF06985"/>
    </source>
</evidence>
<dbReference type="PANTHER" id="PTHR24148:SF64">
    <property type="entry name" value="HETEROKARYON INCOMPATIBILITY DOMAIN-CONTAINING PROTEIN"/>
    <property type="match status" value="1"/>
</dbReference>
<reference evidence="2" key="1">
    <citation type="submission" date="2021-12" db="EMBL/GenBank/DDBJ databases">
        <title>Comparative genomics, transcriptomics and evolutionary studies reveal genomic signatures of adaptation to plant cell wall in hemibiotrophic fungi.</title>
        <authorList>
            <consortium name="DOE Joint Genome Institute"/>
            <person name="Baroncelli R."/>
            <person name="Diaz J.F."/>
            <person name="Benocci T."/>
            <person name="Peng M."/>
            <person name="Battaglia E."/>
            <person name="Haridas S."/>
            <person name="Andreopoulos W."/>
            <person name="Labutti K."/>
            <person name="Pangilinan J."/>
            <person name="Floch G.L."/>
            <person name="Makela M.R."/>
            <person name="Henrissat B."/>
            <person name="Grigoriev I.V."/>
            <person name="Crouch J.A."/>
            <person name="De Vries R.P."/>
            <person name="Sukno S.A."/>
            <person name="Thon M.R."/>
        </authorList>
    </citation>
    <scope>NUCLEOTIDE SEQUENCE</scope>
    <source>
        <strain evidence="2">CBS 112980</strain>
    </source>
</reference>
<evidence type="ECO:0000313" key="3">
    <source>
        <dbReference type="Proteomes" id="UP001244207"/>
    </source>
</evidence>
<dbReference type="AlphaFoldDB" id="A0AAD8XAL6"/>
<gene>
    <name evidence="2" type="ORF">BDZ83DRAFT_635819</name>
</gene>
<dbReference type="RefSeq" id="XP_060360247.1">
    <property type="nucleotide sequence ID" value="XM_060509206.1"/>
</dbReference>
<protein>
    <submittedName>
        <fullName evidence="2">Heterokaryon incompatibility protein-domain-containing protein</fullName>
    </submittedName>
</protein>
<sequence length="252" mass="28501">MGPFSTLKDAEPEGSGPQEFAYALRCVQLLAGHGSQPISCKLKPSTLGRIPYQYEALSYAWGDTTKRVEILLEGQPFKITQNLETALHRLRSAKEDRLLWIDAVCINQQDRSEVNLQVKRMWAVYRYASKVIVFLGEGTANTHHAIDLIQTLAKEKKGLSHRYVTSLLFTKDAQPTKQALRTLMSSPWWSRTWVIQEFSVATEVAFVCGNLEWSGESFSEALRTLVDVRFNASLPRGQELKVVPCEVDKRDP</sequence>
<dbReference type="GeneID" id="85393105"/>
<accession>A0AAD8XAL6</accession>
<dbReference type="PANTHER" id="PTHR24148">
    <property type="entry name" value="ANKYRIN REPEAT DOMAIN-CONTAINING PROTEIN 39 HOMOLOG-RELATED"/>
    <property type="match status" value="1"/>
</dbReference>
<feature type="domain" description="Heterokaryon incompatibility" evidence="1">
    <location>
        <begin position="54"/>
        <end position="197"/>
    </location>
</feature>